<organism evidence="2 3">
    <name type="scientific">Lecanosticta acicola</name>
    <dbReference type="NCBI Taxonomy" id="111012"/>
    <lineage>
        <taxon>Eukaryota</taxon>
        <taxon>Fungi</taxon>
        <taxon>Dikarya</taxon>
        <taxon>Ascomycota</taxon>
        <taxon>Pezizomycotina</taxon>
        <taxon>Dothideomycetes</taxon>
        <taxon>Dothideomycetidae</taxon>
        <taxon>Mycosphaerellales</taxon>
        <taxon>Mycosphaerellaceae</taxon>
        <taxon>Lecanosticta</taxon>
    </lineage>
</organism>
<comment type="caution">
    <text evidence="2">The sequence shown here is derived from an EMBL/GenBank/DDBJ whole genome shotgun (WGS) entry which is preliminary data.</text>
</comment>
<dbReference type="Proteomes" id="UP001296104">
    <property type="component" value="Unassembled WGS sequence"/>
</dbReference>
<evidence type="ECO:0000313" key="2">
    <source>
        <dbReference type="EMBL" id="CAK3991755.1"/>
    </source>
</evidence>
<evidence type="ECO:0000256" key="1">
    <source>
        <dbReference type="SAM" id="MobiDB-lite"/>
    </source>
</evidence>
<dbReference type="EMBL" id="CAVMBE010000020">
    <property type="protein sequence ID" value="CAK3991755.1"/>
    <property type="molecule type" value="Genomic_DNA"/>
</dbReference>
<accession>A0AAI8YXU1</accession>
<feature type="region of interest" description="Disordered" evidence="1">
    <location>
        <begin position="293"/>
        <end position="329"/>
    </location>
</feature>
<name>A0AAI8YXU1_9PEZI</name>
<protein>
    <submittedName>
        <fullName evidence="2">Uncharacterized protein</fullName>
    </submittedName>
</protein>
<gene>
    <name evidence="2" type="ORF">LECACI_7A003976</name>
</gene>
<keyword evidence="3" id="KW-1185">Reference proteome</keyword>
<dbReference type="AlphaFoldDB" id="A0AAI8YXU1"/>
<feature type="region of interest" description="Disordered" evidence="1">
    <location>
        <begin position="198"/>
        <end position="234"/>
    </location>
</feature>
<feature type="compositionally biased region" description="Polar residues" evidence="1">
    <location>
        <begin position="203"/>
        <end position="228"/>
    </location>
</feature>
<evidence type="ECO:0000313" key="3">
    <source>
        <dbReference type="Proteomes" id="UP001296104"/>
    </source>
</evidence>
<feature type="compositionally biased region" description="Polar residues" evidence="1">
    <location>
        <begin position="380"/>
        <end position="407"/>
    </location>
</feature>
<feature type="compositionally biased region" description="Basic and acidic residues" evidence="1">
    <location>
        <begin position="411"/>
        <end position="422"/>
    </location>
</feature>
<feature type="region of interest" description="Disordered" evidence="1">
    <location>
        <begin position="116"/>
        <end position="185"/>
    </location>
</feature>
<feature type="region of interest" description="Disordered" evidence="1">
    <location>
        <begin position="349"/>
        <end position="444"/>
    </location>
</feature>
<feature type="compositionally biased region" description="Low complexity" evidence="1">
    <location>
        <begin position="123"/>
        <end position="136"/>
    </location>
</feature>
<proteinExistence type="predicted"/>
<feature type="compositionally biased region" description="Polar residues" evidence="1">
    <location>
        <begin position="293"/>
        <end position="320"/>
    </location>
</feature>
<feature type="compositionally biased region" description="Basic and acidic residues" evidence="1">
    <location>
        <begin position="153"/>
        <end position="162"/>
    </location>
</feature>
<sequence>MKRMKKAPGGLKQMQYHCVKAAEAIYKVHSEGVPESHVDRTKYAKSTSGYYSNMELTCGARFLQVEAVVRGNKSIAKRLAQGDYLHVSRNPEDCLQREMANIYVNDGREINKKEEREAEELARAAGTAAEAIGNGNEDADEPPKKTRTKSKKRAAEEADEPKPKRRKSSRIAAEGDVNVDQEVSSTMGVQASADVLRKGASNPAASSSYPVPNSTAPQCTMIANPQQGTKREEIATTDGEAEAGVTMADRVQRERAAAHGRLMRAQRTIQTDTRATNVDGVYGDNTMSATYSSPAYRNHMPNDTGSNVCSAVPSSSTQSGPRKGSTMGHRYTSQLSNYAAGYGGLSPGASFRSGPNHPAFPGGSTGQPTIRPPLPGLSREPSQQPNSPLNYFQASHVNGPNPGTQYPTADLTDRPTLTHEEQWSIPDQNQRPNSRAFHDDEEEL</sequence>
<reference evidence="2" key="1">
    <citation type="submission" date="2023-11" db="EMBL/GenBank/DDBJ databases">
        <authorList>
            <person name="Alioto T."/>
            <person name="Alioto T."/>
            <person name="Gomez Garrido J."/>
        </authorList>
    </citation>
    <scope>NUCLEOTIDE SEQUENCE</scope>
</reference>